<accession>A0ABR2NER6</accession>
<evidence type="ECO:0000313" key="1">
    <source>
        <dbReference type="EMBL" id="KAK8974636.1"/>
    </source>
</evidence>
<dbReference type="EMBL" id="JBBPBN010000160">
    <property type="protein sequence ID" value="KAK8974636.1"/>
    <property type="molecule type" value="Genomic_DNA"/>
</dbReference>
<proteinExistence type="predicted"/>
<name>A0ABR2NER6_9ROSI</name>
<reference evidence="1 2" key="1">
    <citation type="journal article" date="2024" name="G3 (Bethesda)">
        <title>Genome assembly of Hibiscus sabdariffa L. provides insights into metabolisms of medicinal natural products.</title>
        <authorList>
            <person name="Kim T."/>
        </authorList>
    </citation>
    <scope>NUCLEOTIDE SEQUENCE [LARGE SCALE GENOMIC DNA]</scope>
    <source>
        <strain evidence="1">TK-2024</strain>
        <tissue evidence="1">Old leaves</tissue>
    </source>
</reference>
<gene>
    <name evidence="1" type="ORF">V6N11_045201</name>
</gene>
<comment type="caution">
    <text evidence="1">The sequence shown here is derived from an EMBL/GenBank/DDBJ whole genome shotgun (WGS) entry which is preliminary data.</text>
</comment>
<dbReference type="Proteomes" id="UP001396334">
    <property type="component" value="Unassembled WGS sequence"/>
</dbReference>
<organism evidence="1 2">
    <name type="scientific">Hibiscus sabdariffa</name>
    <name type="common">roselle</name>
    <dbReference type="NCBI Taxonomy" id="183260"/>
    <lineage>
        <taxon>Eukaryota</taxon>
        <taxon>Viridiplantae</taxon>
        <taxon>Streptophyta</taxon>
        <taxon>Embryophyta</taxon>
        <taxon>Tracheophyta</taxon>
        <taxon>Spermatophyta</taxon>
        <taxon>Magnoliopsida</taxon>
        <taxon>eudicotyledons</taxon>
        <taxon>Gunneridae</taxon>
        <taxon>Pentapetalae</taxon>
        <taxon>rosids</taxon>
        <taxon>malvids</taxon>
        <taxon>Malvales</taxon>
        <taxon>Malvaceae</taxon>
        <taxon>Malvoideae</taxon>
        <taxon>Hibiscus</taxon>
    </lineage>
</organism>
<protein>
    <submittedName>
        <fullName evidence="1">Uncharacterized protein</fullName>
    </submittedName>
</protein>
<keyword evidence="2" id="KW-1185">Reference proteome</keyword>
<evidence type="ECO:0000313" key="2">
    <source>
        <dbReference type="Proteomes" id="UP001396334"/>
    </source>
</evidence>
<sequence>MVECSKDAVLFAEAECCAFLLFALEASGIYECLLPFSGCTLVECSKDGVLSTEPECSAFLLFELEAYGMVGGTCVAWAGACCGSAVGWTESSVVAELLVLLLFSKLDLNSALPRQEEWQIWL</sequence>